<keyword evidence="2" id="KW-1185">Reference proteome</keyword>
<dbReference type="Proteomes" id="UP000309215">
    <property type="component" value="Unassembled WGS sequence"/>
</dbReference>
<reference evidence="1 2" key="1">
    <citation type="submission" date="2019-04" db="EMBL/GenBank/DDBJ databases">
        <authorList>
            <person name="Li Y."/>
            <person name="Wang J."/>
        </authorList>
    </citation>
    <scope>NUCLEOTIDE SEQUENCE [LARGE SCALE GENOMIC DNA]</scope>
    <source>
        <strain evidence="1 2">DSM 14668</strain>
    </source>
</reference>
<dbReference type="OrthoDB" id="5432037at2"/>
<dbReference type="RefSeq" id="WP_136933553.1">
    <property type="nucleotide sequence ID" value="NZ_SSMQ01000050.1"/>
</dbReference>
<sequence>MRNLATKQRPSDLATQLAGEVLRVEGAVFFVRADGAVHEARRAASCLLEPVPGDRVLLASIADGSSYVLAVLERAEGAPATLSVEGDCALRLPNGRLSVTTAKGVGVVSAGDVSLVAPAVEVKAAEGTFGLGRLTVVGKELFAEIASAKTTVGALDVVAERVMQQVKRAYRFVEEIDQLRAKRVDYTAEKSMRLHGENTLMTADGLVKLDGEHIHMG</sequence>
<accession>A0A4U1IZI8</accession>
<dbReference type="InterPro" id="IPR021927">
    <property type="entry name" value="DUF3540"/>
</dbReference>
<organism evidence="1 2">
    <name type="scientific">Polyangium fumosum</name>
    <dbReference type="NCBI Taxonomy" id="889272"/>
    <lineage>
        <taxon>Bacteria</taxon>
        <taxon>Pseudomonadati</taxon>
        <taxon>Myxococcota</taxon>
        <taxon>Polyangia</taxon>
        <taxon>Polyangiales</taxon>
        <taxon>Polyangiaceae</taxon>
        <taxon>Polyangium</taxon>
    </lineage>
</organism>
<protein>
    <submittedName>
        <fullName evidence="1">DUF3540 domain-containing protein</fullName>
    </submittedName>
</protein>
<evidence type="ECO:0000313" key="1">
    <source>
        <dbReference type="EMBL" id="TKD00086.1"/>
    </source>
</evidence>
<dbReference type="Pfam" id="PF12059">
    <property type="entry name" value="DUF3540"/>
    <property type="match status" value="1"/>
</dbReference>
<dbReference type="EMBL" id="SSMQ01000050">
    <property type="protein sequence ID" value="TKD00086.1"/>
    <property type="molecule type" value="Genomic_DNA"/>
</dbReference>
<comment type="caution">
    <text evidence="1">The sequence shown here is derived from an EMBL/GenBank/DDBJ whole genome shotgun (WGS) entry which is preliminary data.</text>
</comment>
<dbReference type="AlphaFoldDB" id="A0A4U1IZI8"/>
<gene>
    <name evidence="1" type="ORF">E8A74_35625</name>
</gene>
<name>A0A4U1IZI8_9BACT</name>
<evidence type="ECO:0000313" key="2">
    <source>
        <dbReference type="Proteomes" id="UP000309215"/>
    </source>
</evidence>
<proteinExistence type="predicted"/>